<dbReference type="PROSITE" id="PS51468">
    <property type="entry name" value="VIT"/>
    <property type="match status" value="1"/>
</dbReference>
<sequence>MARSRGQVVPGSIEAIRRRHFFRISICCQRRTLFGAAAVNWRKQPQSEEDTIDCFEYRKFEKMEKCCSGIYSDRVGYWLPAESFSADLAICNNVERQILRQTFFNEWNTSVHGATYNFPLGSYYKGSSRTALITGFKCKLGRCTIRGVIRDSNEAEAAAEAMKDGAVKREGNETQGIWRVEIGSIPARFKVEVEITLVIEHALKDNPGQYALRYTLPSKVAPGSANSPGGDEPEWMKIRVSVTMASQIWRMRCISHDKATLSRDKTDACKGYVLLSRSHADALEKDFVLDVYSIMEGAVTGEAPLAVMEAHPSLADSKALVVSLVPRFQMPRSKPTRKEIILMVDTSGAMENQEPELEKALKIFLQSLPVGVKFNVCWFDGDAYEFLWSRGSQNYNRQNLYAAFKFAETLSIHFRHQTDVIAPLEEAFSKRCKERDTEIILLSDGDFGSRNMKKILELVSEGCGSGKTTRVFTLGVCVRRSIYVEQLKNLARAGRGDALIVRNNDRLEAKLVQLLKAALCSHFKDCSIQFPGLTLETDHEQLTLVPRGSMKWRDHQQFYESLPSTSAEGRMGQLDSLRLPNMLTTSYRNSPDLISSRVNVYTILSSTEPIPSSVDVRVTTNSGETVKFSVSVKDVGVGSTLHQLGARRYIEELEKWDQELSRKVGIPAKDKRKLRLWYEGRGRTVGTVFQVPGKWSRFVASEKTGKIENTIHYSHPNEVIFNDDGNYRTSLPSLNQTVRKTSSSTGEYTLEIPPSSGLSWLRFFYDLIKVGRLIFCASAGDIYREDQALNGPNSRSGGEEIDPRESAQKLIKLLMQKQAPDGSFAPASSGWARNITDEIQLLMQVKVSSEEEDDDEGVSATACLLREVDYGRLVSSAAAVIIFQEDLQDLKSVWDLMVEKTEGWGVKTLAGNAAYNWDFIKMEVKQRIQSAKESKQSYWPWLISQARPSQRRRRGEEHLPWSHMFVDHII</sequence>
<dbReference type="Pfam" id="PF08487">
    <property type="entry name" value="VIT"/>
    <property type="match status" value="1"/>
</dbReference>
<gene>
    <name evidence="3" type="ORF">R1flu_015967</name>
</gene>
<protein>
    <recommendedName>
        <fullName evidence="5">VWFA domain-containing protein</fullName>
    </recommendedName>
</protein>
<dbReference type="Gene3D" id="3.40.50.410">
    <property type="entry name" value="von Willebrand factor, type A domain"/>
    <property type="match status" value="1"/>
</dbReference>
<dbReference type="PROSITE" id="PS50234">
    <property type="entry name" value="VWFA"/>
    <property type="match status" value="1"/>
</dbReference>
<dbReference type="Proteomes" id="UP001605036">
    <property type="component" value="Unassembled WGS sequence"/>
</dbReference>
<dbReference type="InterPro" id="IPR036465">
    <property type="entry name" value="vWFA_dom_sf"/>
</dbReference>
<name>A0ABD1YKY7_9MARC</name>
<dbReference type="AlphaFoldDB" id="A0ABD1YKY7"/>
<feature type="domain" description="VIT" evidence="2">
    <location>
        <begin position="65"/>
        <end position="199"/>
    </location>
</feature>
<accession>A0ABD1YKY7</accession>
<dbReference type="SUPFAM" id="SSF53300">
    <property type="entry name" value="vWA-like"/>
    <property type="match status" value="1"/>
</dbReference>
<dbReference type="PANTHER" id="PTHR45737">
    <property type="entry name" value="VON WILLEBRAND FACTOR A DOMAIN-CONTAINING PROTEIN 5A"/>
    <property type="match status" value="1"/>
</dbReference>
<dbReference type="EMBL" id="JBHFFA010000004">
    <property type="protein sequence ID" value="KAL2631281.1"/>
    <property type="molecule type" value="Genomic_DNA"/>
</dbReference>
<reference evidence="3 4" key="1">
    <citation type="submission" date="2024-09" db="EMBL/GenBank/DDBJ databases">
        <title>Chromosome-scale assembly of Riccia fluitans.</title>
        <authorList>
            <person name="Paukszto L."/>
            <person name="Sawicki J."/>
            <person name="Karawczyk K."/>
            <person name="Piernik-Szablinska J."/>
            <person name="Szczecinska M."/>
            <person name="Mazdziarz M."/>
        </authorList>
    </citation>
    <scope>NUCLEOTIDE SEQUENCE [LARGE SCALE GENOMIC DNA]</scope>
    <source>
        <strain evidence="3">Rf_01</strain>
        <tissue evidence="3">Aerial parts of the thallus</tissue>
    </source>
</reference>
<dbReference type="Pfam" id="PF13768">
    <property type="entry name" value="VWA_3"/>
    <property type="match status" value="1"/>
</dbReference>
<dbReference type="InterPro" id="IPR013694">
    <property type="entry name" value="VIT"/>
</dbReference>
<proteinExistence type="predicted"/>
<comment type="caution">
    <text evidence="3">The sequence shown here is derived from an EMBL/GenBank/DDBJ whole genome shotgun (WGS) entry which is preliminary data.</text>
</comment>
<keyword evidence="4" id="KW-1185">Reference proteome</keyword>
<evidence type="ECO:0000313" key="4">
    <source>
        <dbReference type="Proteomes" id="UP001605036"/>
    </source>
</evidence>
<evidence type="ECO:0008006" key="5">
    <source>
        <dbReference type="Google" id="ProtNLM"/>
    </source>
</evidence>
<evidence type="ECO:0000259" key="2">
    <source>
        <dbReference type="PROSITE" id="PS51468"/>
    </source>
</evidence>
<evidence type="ECO:0000313" key="3">
    <source>
        <dbReference type="EMBL" id="KAL2631281.1"/>
    </source>
</evidence>
<dbReference type="PANTHER" id="PTHR45737:SF6">
    <property type="entry name" value="VON WILLEBRAND FACTOR A DOMAIN-CONTAINING PROTEIN 5A"/>
    <property type="match status" value="1"/>
</dbReference>
<organism evidence="3 4">
    <name type="scientific">Riccia fluitans</name>
    <dbReference type="NCBI Taxonomy" id="41844"/>
    <lineage>
        <taxon>Eukaryota</taxon>
        <taxon>Viridiplantae</taxon>
        <taxon>Streptophyta</taxon>
        <taxon>Embryophyta</taxon>
        <taxon>Marchantiophyta</taxon>
        <taxon>Marchantiopsida</taxon>
        <taxon>Marchantiidae</taxon>
        <taxon>Marchantiales</taxon>
        <taxon>Ricciaceae</taxon>
        <taxon>Riccia</taxon>
    </lineage>
</organism>
<feature type="domain" description="VWFA" evidence="1">
    <location>
        <begin position="339"/>
        <end position="515"/>
    </location>
</feature>
<evidence type="ECO:0000259" key="1">
    <source>
        <dbReference type="PROSITE" id="PS50234"/>
    </source>
</evidence>
<dbReference type="InterPro" id="IPR002035">
    <property type="entry name" value="VWF_A"/>
</dbReference>